<evidence type="ECO:0000256" key="9">
    <source>
        <dbReference type="ARBA" id="ARBA00022771"/>
    </source>
</evidence>
<evidence type="ECO:0000256" key="6">
    <source>
        <dbReference type="ARBA" id="ARBA00022679"/>
    </source>
</evidence>
<evidence type="ECO:0000256" key="10">
    <source>
        <dbReference type="ARBA" id="ARBA00022786"/>
    </source>
</evidence>
<keyword evidence="12" id="KW-0862">Zinc</keyword>
<keyword evidence="11" id="KW-0256">Endoplasmic reticulum</keyword>
<dbReference type="Proteomes" id="UP000243797">
    <property type="component" value="Unassembled WGS sequence"/>
</dbReference>
<name>A0A2K1QQA6_9PEZI</name>
<feature type="transmembrane region" description="Helical" evidence="17">
    <location>
        <begin position="270"/>
        <end position="289"/>
    </location>
</feature>
<comment type="pathway">
    <text evidence="3">Protein modification; protein ubiquitination.</text>
</comment>
<dbReference type="GO" id="GO:0008270">
    <property type="term" value="F:zinc ion binding"/>
    <property type="evidence" value="ECO:0007669"/>
    <property type="project" value="UniProtKB-KW"/>
</dbReference>
<feature type="transmembrane region" description="Helical" evidence="17">
    <location>
        <begin position="172"/>
        <end position="195"/>
    </location>
</feature>
<evidence type="ECO:0000313" key="20">
    <source>
        <dbReference type="Proteomes" id="UP000243797"/>
    </source>
</evidence>
<dbReference type="OrthoDB" id="7759664at2759"/>
<feature type="domain" description="RING-type" evidence="18">
    <location>
        <begin position="339"/>
        <end position="400"/>
    </location>
</feature>
<evidence type="ECO:0000256" key="1">
    <source>
        <dbReference type="ARBA" id="ARBA00000900"/>
    </source>
</evidence>
<keyword evidence="10" id="KW-0833">Ubl conjugation pathway</keyword>
<gene>
    <name evidence="19" type="ORF">CAC42_6905</name>
</gene>
<dbReference type="InterPro" id="IPR001841">
    <property type="entry name" value="Znf_RING"/>
</dbReference>
<organism evidence="19 20">
    <name type="scientific">Sphaceloma murrayae</name>
    <dbReference type="NCBI Taxonomy" id="2082308"/>
    <lineage>
        <taxon>Eukaryota</taxon>
        <taxon>Fungi</taxon>
        <taxon>Dikarya</taxon>
        <taxon>Ascomycota</taxon>
        <taxon>Pezizomycotina</taxon>
        <taxon>Dothideomycetes</taxon>
        <taxon>Dothideomycetidae</taxon>
        <taxon>Myriangiales</taxon>
        <taxon>Elsinoaceae</taxon>
        <taxon>Sphaceloma</taxon>
    </lineage>
</organism>
<evidence type="ECO:0000256" key="14">
    <source>
        <dbReference type="ARBA" id="ARBA00023136"/>
    </source>
</evidence>
<reference evidence="19 20" key="1">
    <citation type="submission" date="2017-06" db="EMBL/GenBank/DDBJ databases">
        <title>Draft genome sequence of a variant of Elsinoe murrayae.</title>
        <authorList>
            <person name="Cheng Q."/>
        </authorList>
    </citation>
    <scope>NUCLEOTIDE SEQUENCE [LARGE SCALE GENOMIC DNA]</scope>
    <source>
        <strain evidence="19 20">CQ-2017a</strain>
    </source>
</reference>
<dbReference type="STRING" id="2082308.A0A2K1QQA6"/>
<feature type="transmembrane region" description="Helical" evidence="17">
    <location>
        <begin position="35"/>
        <end position="60"/>
    </location>
</feature>
<dbReference type="PANTHER" id="PTHR22763:SF184">
    <property type="entry name" value="E3 UBIQUITIN-PROTEIN LIGASE SYNOVIOLIN"/>
    <property type="match status" value="1"/>
</dbReference>
<feature type="compositionally biased region" description="Basic and acidic residues" evidence="16">
    <location>
        <begin position="792"/>
        <end position="802"/>
    </location>
</feature>
<dbReference type="Pfam" id="PF13639">
    <property type="entry name" value="zf-RING_2"/>
    <property type="match status" value="1"/>
</dbReference>
<evidence type="ECO:0000256" key="12">
    <source>
        <dbReference type="ARBA" id="ARBA00022833"/>
    </source>
</evidence>
<feature type="transmembrane region" description="Helical" evidence="17">
    <location>
        <begin position="138"/>
        <end position="160"/>
    </location>
</feature>
<evidence type="ECO:0000256" key="7">
    <source>
        <dbReference type="ARBA" id="ARBA00022692"/>
    </source>
</evidence>
<feature type="region of interest" description="Disordered" evidence="16">
    <location>
        <begin position="434"/>
        <end position="453"/>
    </location>
</feature>
<dbReference type="EMBL" id="NKHZ01000051">
    <property type="protein sequence ID" value="PNS17222.1"/>
    <property type="molecule type" value="Genomic_DNA"/>
</dbReference>
<evidence type="ECO:0000256" key="11">
    <source>
        <dbReference type="ARBA" id="ARBA00022824"/>
    </source>
</evidence>
<evidence type="ECO:0000313" key="19">
    <source>
        <dbReference type="EMBL" id="PNS17222.1"/>
    </source>
</evidence>
<evidence type="ECO:0000256" key="17">
    <source>
        <dbReference type="SAM" id="Phobius"/>
    </source>
</evidence>
<comment type="similarity">
    <text evidence="4">Belongs to the HRD1 family.</text>
</comment>
<proteinExistence type="inferred from homology"/>
<sequence>MRLAAYAGTSAALAAGALLKAFSQRPNYYSATVYLAQSNACLLILTNLALVCTISFIYGLQRLLYGPLRPIEIEQLSEKAWYAVLDTLLAMPSLRDDVGGWLLVIFVLLLAGKVWAWIAEGRVDLLEQQPPQNPRTFHLRLSASLLVSVAFSSIMSKYCLQSVLDNPRPGMMVIFTFEFAILTIFSLFTLARYLIVLYEIQITRLQTRQKLDERKAEIREDRLRALREAGVVDGTIAEPTDDDVDENEVDVPGWEEKRRWLFGLEIATDFIKILVYTVFFAISLTFIGLPMHIMRDVYITLANFTKRLQDYNNYRRATSDMNIRYPDATAQELSQDNTCIVCREAMIPWDQAEQPQANGQPRRRALNEGLRAKKLPCNHILHLRCLKAWLERQQACPTCRRPVISRSTPQLRDAQGNLRPAADILAEARRAQGLPDQAAPPNGDAQQQVAQQNRRNRMRWLNMGPVRIGFYNGPAAEVQEALRRQGNEATTADAGRTSTQHRLARRTAHLSNQDQLRSVELRLLEQAHNLQVEQVQLAHVRALEAELARLRGLRIEPGTSEQAAASGRVANSGMTGFATAPTFPTAQAVQRFQAPSGVAAQRQSDSVLPEGFILPQGWSLVPLQRAGDGLPQVIVPPAPTYEVLPFQHAGPHGFAGHTTQQQAQTTEQMTDHGTTNQRNGSSPGTVDLTGASTISTIAPSDNAATSAAATQPPESMAAPSLPVEAGTTTLNGALRSPHVERPADPLAVGDVAGTPSWGFGSSVSDTENQTDTNGHAKEPASQSEPRQPQNGERNKGKNRSVEVEDVPDEG</sequence>
<evidence type="ECO:0000256" key="16">
    <source>
        <dbReference type="SAM" id="MobiDB-lite"/>
    </source>
</evidence>
<dbReference type="InterPro" id="IPR057992">
    <property type="entry name" value="TPR_SYVN1_N"/>
</dbReference>
<dbReference type="InParanoid" id="A0A2K1QQA6"/>
<keyword evidence="8" id="KW-0479">Metal-binding</keyword>
<feature type="region of interest" description="Disordered" evidence="16">
    <location>
        <begin position="650"/>
        <end position="721"/>
    </location>
</feature>
<dbReference type="GO" id="GO:0061630">
    <property type="term" value="F:ubiquitin protein ligase activity"/>
    <property type="evidence" value="ECO:0007669"/>
    <property type="project" value="UniProtKB-EC"/>
</dbReference>
<evidence type="ECO:0000259" key="18">
    <source>
        <dbReference type="PROSITE" id="PS50089"/>
    </source>
</evidence>
<feature type="transmembrane region" description="Helical" evidence="17">
    <location>
        <begin position="98"/>
        <end position="118"/>
    </location>
</feature>
<dbReference type="InterPro" id="IPR050731">
    <property type="entry name" value="HRD1_E3_ubiq-ligases"/>
</dbReference>
<feature type="compositionally biased region" description="Polar residues" evidence="16">
    <location>
        <begin position="671"/>
        <end position="699"/>
    </location>
</feature>
<dbReference type="GO" id="GO:0005789">
    <property type="term" value="C:endoplasmic reticulum membrane"/>
    <property type="evidence" value="ECO:0007669"/>
    <property type="project" value="UniProtKB-SubCell"/>
</dbReference>
<evidence type="ECO:0000256" key="4">
    <source>
        <dbReference type="ARBA" id="ARBA00010089"/>
    </source>
</evidence>
<evidence type="ECO:0000256" key="3">
    <source>
        <dbReference type="ARBA" id="ARBA00004906"/>
    </source>
</evidence>
<keyword evidence="9 15" id="KW-0863">Zinc-finger</keyword>
<dbReference type="PANTHER" id="PTHR22763">
    <property type="entry name" value="RING ZINC FINGER PROTEIN"/>
    <property type="match status" value="1"/>
</dbReference>
<evidence type="ECO:0000256" key="2">
    <source>
        <dbReference type="ARBA" id="ARBA00004477"/>
    </source>
</evidence>
<evidence type="ECO:0000256" key="5">
    <source>
        <dbReference type="ARBA" id="ARBA00012483"/>
    </source>
</evidence>
<dbReference type="SMART" id="SM00184">
    <property type="entry name" value="RING"/>
    <property type="match status" value="1"/>
</dbReference>
<dbReference type="InterPro" id="IPR013083">
    <property type="entry name" value="Znf_RING/FYVE/PHD"/>
</dbReference>
<protein>
    <recommendedName>
        <fullName evidence="5">RING-type E3 ubiquitin transferase</fullName>
        <ecNumber evidence="5">2.3.2.27</ecNumber>
    </recommendedName>
</protein>
<feature type="region of interest" description="Disordered" evidence="16">
    <location>
        <begin position="735"/>
        <end position="810"/>
    </location>
</feature>
<feature type="compositionally biased region" description="Low complexity" evidence="16">
    <location>
        <begin position="658"/>
        <end position="668"/>
    </location>
</feature>
<comment type="subcellular location">
    <subcellularLocation>
        <location evidence="2">Endoplasmic reticulum membrane</location>
        <topology evidence="2">Multi-pass membrane protein</topology>
    </subcellularLocation>
</comment>
<accession>A0A2K1QQA6</accession>
<dbReference type="EC" id="2.3.2.27" evidence="5"/>
<dbReference type="Gene3D" id="3.30.40.10">
    <property type="entry name" value="Zinc/RING finger domain, C3HC4 (zinc finger)"/>
    <property type="match status" value="1"/>
</dbReference>
<dbReference type="SUPFAM" id="SSF57850">
    <property type="entry name" value="RING/U-box"/>
    <property type="match status" value="1"/>
</dbReference>
<keyword evidence="6" id="KW-0808">Transferase</keyword>
<dbReference type="UniPathway" id="UPA00143"/>
<evidence type="ECO:0000256" key="8">
    <source>
        <dbReference type="ARBA" id="ARBA00022723"/>
    </source>
</evidence>
<dbReference type="InterPro" id="IPR058051">
    <property type="entry name" value="Znf_RING_synoviolin"/>
</dbReference>
<dbReference type="AlphaFoldDB" id="A0A2K1QQA6"/>
<evidence type="ECO:0000256" key="15">
    <source>
        <dbReference type="PROSITE-ProRule" id="PRU00175"/>
    </source>
</evidence>
<dbReference type="GO" id="GO:0036503">
    <property type="term" value="P:ERAD pathway"/>
    <property type="evidence" value="ECO:0007669"/>
    <property type="project" value="TreeGrafter"/>
</dbReference>
<comment type="caution">
    <text evidence="19">The sequence shown here is derived from an EMBL/GenBank/DDBJ whole genome shotgun (WGS) entry which is preliminary data.</text>
</comment>
<keyword evidence="13 17" id="KW-1133">Transmembrane helix</keyword>
<evidence type="ECO:0000256" key="13">
    <source>
        <dbReference type="ARBA" id="ARBA00022989"/>
    </source>
</evidence>
<keyword evidence="20" id="KW-1185">Reference proteome</keyword>
<dbReference type="Pfam" id="PF25563">
    <property type="entry name" value="TPR_SYVN1_N"/>
    <property type="match status" value="1"/>
</dbReference>
<dbReference type="GO" id="GO:0043161">
    <property type="term" value="P:proteasome-mediated ubiquitin-dependent protein catabolic process"/>
    <property type="evidence" value="ECO:0007669"/>
    <property type="project" value="TreeGrafter"/>
</dbReference>
<comment type="catalytic activity">
    <reaction evidence="1">
        <text>S-ubiquitinyl-[E2 ubiquitin-conjugating enzyme]-L-cysteine + [acceptor protein]-L-lysine = [E2 ubiquitin-conjugating enzyme]-L-cysteine + N(6)-ubiquitinyl-[acceptor protein]-L-lysine.</text>
        <dbReference type="EC" id="2.3.2.27"/>
    </reaction>
</comment>
<dbReference type="GO" id="GO:0016567">
    <property type="term" value="P:protein ubiquitination"/>
    <property type="evidence" value="ECO:0007669"/>
    <property type="project" value="UniProtKB-UniPathway"/>
</dbReference>
<dbReference type="CDD" id="cd16479">
    <property type="entry name" value="RING-H2_synoviolin"/>
    <property type="match status" value="1"/>
</dbReference>
<feature type="compositionally biased region" description="Polar residues" evidence="16">
    <location>
        <begin position="780"/>
        <end position="791"/>
    </location>
</feature>
<keyword evidence="14 17" id="KW-0472">Membrane</keyword>
<dbReference type="PROSITE" id="PS50089">
    <property type="entry name" value="ZF_RING_2"/>
    <property type="match status" value="1"/>
</dbReference>
<feature type="compositionally biased region" description="Polar residues" evidence="16">
    <location>
        <begin position="759"/>
        <end position="773"/>
    </location>
</feature>
<keyword evidence="7 17" id="KW-0812">Transmembrane</keyword>